<protein>
    <submittedName>
        <fullName evidence="3">Nuclease-related domain-containing protein</fullName>
    </submittedName>
</protein>
<dbReference type="Pfam" id="PF08378">
    <property type="entry name" value="NERD"/>
    <property type="match status" value="1"/>
</dbReference>
<evidence type="ECO:0000313" key="3">
    <source>
        <dbReference type="EMBL" id="MDX8150147.1"/>
    </source>
</evidence>
<feature type="compositionally biased region" description="Polar residues" evidence="1">
    <location>
        <begin position="1"/>
        <end position="11"/>
    </location>
</feature>
<dbReference type="PROSITE" id="PS50965">
    <property type="entry name" value="NERD"/>
    <property type="match status" value="1"/>
</dbReference>
<organism evidence="3 4">
    <name type="scientific">Patulibacter brassicae</name>
    <dbReference type="NCBI Taxonomy" id="1705717"/>
    <lineage>
        <taxon>Bacteria</taxon>
        <taxon>Bacillati</taxon>
        <taxon>Actinomycetota</taxon>
        <taxon>Thermoleophilia</taxon>
        <taxon>Solirubrobacterales</taxon>
        <taxon>Patulibacteraceae</taxon>
        <taxon>Patulibacter</taxon>
    </lineage>
</organism>
<accession>A0ABU4VED7</accession>
<evidence type="ECO:0000256" key="1">
    <source>
        <dbReference type="SAM" id="MobiDB-lite"/>
    </source>
</evidence>
<gene>
    <name evidence="3" type="ORF">SK069_00950</name>
</gene>
<sequence length="222" mass="23736">MTGEQGSTDLDTGTAGASARREHERRRARRERGVRDRHPHIGGALLALAAEPGHETAWARGARGEEHVAEVLGSRLRPEAIALHDRRIPGTRANIDHVVVAPSGIWVIDTKRYTGRVAVQAPLLGAAKLTIAGRDRTKLLDGLAKQVSLVTDAAAALAPGVPVHGALCVVDADLPLLGTITMRGFPLLHPRPLAKRINRGDALDAERVRRTAVALAERFPIA</sequence>
<name>A0ABU4VED7_9ACTN</name>
<evidence type="ECO:0000259" key="2">
    <source>
        <dbReference type="PROSITE" id="PS50965"/>
    </source>
</evidence>
<dbReference type="InterPro" id="IPR011528">
    <property type="entry name" value="NERD"/>
</dbReference>
<feature type="domain" description="NERD" evidence="2">
    <location>
        <begin position="60"/>
        <end position="163"/>
    </location>
</feature>
<dbReference type="RefSeq" id="WP_319952299.1">
    <property type="nucleotide sequence ID" value="NZ_JAXAVX010000001.1"/>
</dbReference>
<dbReference type="Proteomes" id="UP001277761">
    <property type="component" value="Unassembled WGS sequence"/>
</dbReference>
<keyword evidence="4" id="KW-1185">Reference proteome</keyword>
<comment type="caution">
    <text evidence="3">The sequence shown here is derived from an EMBL/GenBank/DDBJ whole genome shotgun (WGS) entry which is preliminary data.</text>
</comment>
<feature type="region of interest" description="Disordered" evidence="1">
    <location>
        <begin position="1"/>
        <end position="36"/>
    </location>
</feature>
<evidence type="ECO:0000313" key="4">
    <source>
        <dbReference type="Proteomes" id="UP001277761"/>
    </source>
</evidence>
<reference evidence="3 4" key="1">
    <citation type="submission" date="2023-11" db="EMBL/GenBank/DDBJ databases">
        <authorList>
            <person name="Xu M."/>
            <person name="Jiang T."/>
        </authorList>
    </citation>
    <scope>NUCLEOTIDE SEQUENCE [LARGE SCALE GENOMIC DNA]</scope>
    <source>
        <strain evidence="3 4">SD</strain>
    </source>
</reference>
<dbReference type="EMBL" id="JAXAVX010000001">
    <property type="protein sequence ID" value="MDX8150147.1"/>
    <property type="molecule type" value="Genomic_DNA"/>
</dbReference>
<proteinExistence type="predicted"/>